<gene>
    <name evidence="2" type="ORF">C7C46_08885</name>
</gene>
<feature type="region of interest" description="Disordered" evidence="1">
    <location>
        <begin position="19"/>
        <end position="47"/>
    </location>
</feature>
<evidence type="ECO:0000313" key="2">
    <source>
        <dbReference type="EMBL" id="PYC83490.1"/>
    </source>
</evidence>
<dbReference type="RefSeq" id="WP_110667621.1">
    <property type="nucleotide sequence ID" value="NZ_PYBW01000028.1"/>
</dbReference>
<organism evidence="2 3">
    <name type="scientific">Streptomyces tateyamensis</name>
    <dbReference type="NCBI Taxonomy" id="565073"/>
    <lineage>
        <taxon>Bacteria</taxon>
        <taxon>Bacillati</taxon>
        <taxon>Actinomycetota</taxon>
        <taxon>Actinomycetes</taxon>
        <taxon>Kitasatosporales</taxon>
        <taxon>Streptomycetaceae</taxon>
        <taxon>Streptomyces</taxon>
    </lineage>
</organism>
<reference evidence="2 3" key="1">
    <citation type="submission" date="2018-03" db="EMBL/GenBank/DDBJ databases">
        <title>Bioinformatic expansion and discovery of thiopeptide antibiotics.</title>
        <authorList>
            <person name="Schwalen C.J."/>
            <person name="Hudson G.A."/>
            <person name="Mitchell D.A."/>
        </authorList>
    </citation>
    <scope>NUCLEOTIDE SEQUENCE [LARGE SCALE GENOMIC DNA]</scope>
    <source>
        <strain evidence="2 3">ATCC 21389</strain>
    </source>
</reference>
<sequence length="119" mass="13514">MARRRAYAVCSTPGCPEYTDSGRCDEHRRQAEQRRGSPRQRGYGGPDWTQARAAVIARDPICVLCRTEPSRVADHWPASRRQLLQQGVPDPDAPERMRGICRPCHSRETAEHQPGGWHQ</sequence>
<accession>A0A2V4PHP4</accession>
<evidence type="ECO:0000313" key="3">
    <source>
        <dbReference type="Proteomes" id="UP000248039"/>
    </source>
</evidence>
<feature type="region of interest" description="Disordered" evidence="1">
    <location>
        <begin position="84"/>
        <end position="119"/>
    </location>
</feature>
<protein>
    <submittedName>
        <fullName evidence="2">Holin</fullName>
    </submittedName>
</protein>
<dbReference type="AlphaFoldDB" id="A0A2V4PHP4"/>
<feature type="compositionally biased region" description="Basic and acidic residues" evidence="1">
    <location>
        <begin position="20"/>
        <end position="35"/>
    </location>
</feature>
<keyword evidence="3" id="KW-1185">Reference proteome</keyword>
<dbReference type="OrthoDB" id="3234360at2"/>
<name>A0A2V4PHP4_9ACTN</name>
<proteinExistence type="predicted"/>
<dbReference type="Proteomes" id="UP000248039">
    <property type="component" value="Unassembled WGS sequence"/>
</dbReference>
<evidence type="ECO:0000256" key="1">
    <source>
        <dbReference type="SAM" id="MobiDB-lite"/>
    </source>
</evidence>
<comment type="caution">
    <text evidence="2">The sequence shown here is derived from an EMBL/GenBank/DDBJ whole genome shotgun (WGS) entry which is preliminary data.</text>
</comment>
<dbReference type="EMBL" id="PYBW01000028">
    <property type="protein sequence ID" value="PYC83490.1"/>
    <property type="molecule type" value="Genomic_DNA"/>
</dbReference>